<proteinExistence type="predicted"/>
<gene>
    <name evidence="2" type="ORF">LXT13_10705</name>
</gene>
<dbReference type="InterPro" id="IPR036457">
    <property type="entry name" value="PPM-type-like_dom_sf"/>
</dbReference>
<dbReference type="PANTHER" id="PTHR35801">
    <property type="entry name" value="PHOSPHOSERINE PHOSPHATASE RSBX"/>
    <property type="match status" value="1"/>
</dbReference>
<dbReference type="Gene3D" id="3.30.565.10">
    <property type="entry name" value="Histidine kinase-like ATPase, C-terminal domain"/>
    <property type="match status" value="1"/>
</dbReference>
<sequence length="327" mass="34697">MTPHQRFAVEEASQVGEARRAAKAMAQDNGFDEVAAGRLALAVTELGTNLVRHAREGAMLFGRGAQGEIDVVAWDRGPGMDLARCERDGFSTAGSAGQGLGAARRAVDRFSAYSLPGRGTVIAARIRGAAPKEDASRFDVAALGLPAPGERVSGDSWGERRDGNQLLLLLADGLGHGVDAAVAADTAIASLAETRTNSPAELLQRAHESMRHTRGAAAALVHCDADGLRFAGAGNICARLISGVQDRSLMSQHGTLGVQIRRLQDMRYDWPAHAILVLHSDGIVTRWTIDDAPGLLQCDPAVIAGWILRDHCRGRDDATVVVVKRRP</sequence>
<organism evidence="2 3">
    <name type="scientific">Pelomonas cellulosilytica</name>
    <dbReference type="NCBI Taxonomy" id="2906762"/>
    <lineage>
        <taxon>Bacteria</taxon>
        <taxon>Pseudomonadati</taxon>
        <taxon>Pseudomonadota</taxon>
        <taxon>Betaproteobacteria</taxon>
        <taxon>Burkholderiales</taxon>
        <taxon>Sphaerotilaceae</taxon>
        <taxon>Roseateles</taxon>
    </lineage>
</organism>
<comment type="caution">
    <text evidence="2">The sequence shown here is derived from an EMBL/GenBank/DDBJ whole genome shotgun (WGS) entry which is preliminary data.</text>
</comment>
<dbReference type="SMART" id="SM00331">
    <property type="entry name" value="PP2C_SIG"/>
    <property type="match status" value="1"/>
</dbReference>
<name>A0ABS8XQ75_9BURK</name>
<dbReference type="Proteomes" id="UP001200741">
    <property type="component" value="Unassembled WGS sequence"/>
</dbReference>
<protein>
    <submittedName>
        <fullName evidence="2">SpoIIE family protein phosphatase</fullName>
    </submittedName>
</protein>
<evidence type="ECO:0000313" key="3">
    <source>
        <dbReference type="Proteomes" id="UP001200741"/>
    </source>
</evidence>
<evidence type="ECO:0000313" key="2">
    <source>
        <dbReference type="EMBL" id="MCE4554897.1"/>
    </source>
</evidence>
<dbReference type="InterPro" id="IPR001932">
    <property type="entry name" value="PPM-type_phosphatase-like_dom"/>
</dbReference>
<dbReference type="PANTHER" id="PTHR35801:SF1">
    <property type="entry name" value="PHOSPHOSERINE PHOSPHATASE RSBX"/>
    <property type="match status" value="1"/>
</dbReference>
<dbReference type="InterPro" id="IPR003594">
    <property type="entry name" value="HATPase_dom"/>
</dbReference>
<feature type="domain" description="PPM-type phosphatase" evidence="1">
    <location>
        <begin position="135"/>
        <end position="325"/>
    </location>
</feature>
<reference evidence="2 3" key="1">
    <citation type="submission" date="2021-12" db="EMBL/GenBank/DDBJ databases">
        <title>Genome seq of P8.</title>
        <authorList>
            <person name="Seo T."/>
        </authorList>
    </citation>
    <scope>NUCLEOTIDE SEQUENCE [LARGE SCALE GENOMIC DNA]</scope>
    <source>
        <strain evidence="2 3">P8</strain>
    </source>
</reference>
<accession>A0ABS8XQ75</accession>
<dbReference type="InterPro" id="IPR039248">
    <property type="entry name" value="Ptase_RsbX"/>
</dbReference>
<dbReference type="EMBL" id="JAJTWU010000003">
    <property type="protein sequence ID" value="MCE4554897.1"/>
    <property type="molecule type" value="Genomic_DNA"/>
</dbReference>
<dbReference type="Pfam" id="PF07228">
    <property type="entry name" value="SpoIIE"/>
    <property type="match status" value="1"/>
</dbReference>
<dbReference type="InterPro" id="IPR036890">
    <property type="entry name" value="HATPase_C_sf"/>
</dbReference>
<keyword evidence="3" id="KW-1185">Reference proteome</keyword>
<dbReference type="SUPFAM" id="SSF81606">
    <property type="entry name" value="PP2C-like"/>
    <property type="match status" value="1"/>
</dbReference>
<dbReference type="Pfam" id="PF13581">
    <property type="entry name" value="HATPase_c_2"/>
    <property type="match status" value="1"/>
</dbReference>
<dbReference type="SUPFAM" id="SSF55874">
    <property type="entry name" value="ATPase domain of HSP90 chaperone/DNA topoisomerase II/histidine kinase"/>
    <property type="match status" value="1"/>
</dbReference>
<dbReference type="RefSeq" id="WP_233371903.1">
    <property type="nucleotide sequence ID" value="NZ_JAJTWU010000003.1"/>
</dbReference>
<dbReference type="Gene3D" id="3.60.40.10">
    <property type="entry name" value="PPM-type phosphatase domain"/>
    <property type="match status" value="1"/>
</dbReference>
<evidence type="ECO:0000259" key="1">
    <source>
        <dbReference type="SMART" id="SM00331"/>
    </source>
</evidence>